<comment type="caution">
    <text evidence="2">The sequence shown here is derived from an EMBL/GenBank/DDBJ whole genome shotgun (WGS) entry which is preliminary data.</text>
</comment>
<evidence type="ECO:0000313" key="3">
    <source>
        <dbReference type="Proteomes" id="UP001516400"/>
    </source>
</evidence>
<protein>
    <submittedName>
        <fullName evidence="2">Uncharacterized protein</fullName>
    </submittedName>
</protein>
<dbReference type="EMBL" id="JABFTP020000144">
    <property type="protein sequence ID" value="KAL3280733.1"/>
    <property type="molecule type" value="Genomic_DNA"/>
</dbReference>
<evidence type="ECO:0000256" key="1">
    <source>
        <dbReference type="SAM" id="MobiDB-lite"/>
    </source>
</evidence>
<feature type="region of interest" description="Disordered" evidence="1">
    <location>
        <begin position="22"/>
        <end position="67"/>
    </location>
</feature>
<keyword evidence="3" id="KW-1185">Reference proteome</keyword>
<gene>
    <name evidence="2" type="ORF">HHI36_003969</name>
</gene>
<reference evidence="2 3" key="1">
    <citation type="journal article" date="2021" name="BMC Biol.">
        <title>Horizontally acquired antibacterial genes associated with adaptive radiation of ladybird beetles.</title>
        <authorList>
            <person name="Li H.S."/>
            <person name="Tang X.F."/>
            <person name="Huang Y.H."/>
            <person name="Xu Z.Y."/>
            <person name="Chen M.L."/>
            <person name="Du X.Y."/>
            <person name="Qiu B.Y."/>
            <person name="Chen P.T."/>
            <person name="Zhang W."/>
            <person name="Slipinski A."/>
            <person name="Escalona H.E."/>
            <person name="Waterhouse R.M."/>
            <person name="Zwick A."/>
            <person name="Pang H."/>
        </authorList>
    </citation>
    <scope>NUCLEOTIDE SEQUENCE [LARGE SCALE GENOMIC DNA]</scope>
    <source>
        <strain evidence="2">SYSU2018</strain>
    </source>
</reference>
<dbReference type="Proteomes" id="UP001516400">
    <property type="component" value="Unassembled WGS sequence"/>
</dbReference>
<evidence type="ECO:0000313" key="2">
    <source>
        <dbReference type="EMBL" id="KAL3280733.1"/>
    </source>
</evidence>
<sequence length="155" mass="17625">MGKEGFFSKNVRAVPAKITMDENRSVDTAGERNISDDEDVDRSFPMRMEEEQDTQVETNLEQSKYEGDKCSKNLQELFRFDNDHEDPQRKGYEGDTGLLGFSRESIDQLSLSGEEEESTHSIVSGKMQHSLVDIVEPSSGYDLYAIDMSEKLDVR</sequence>
<accession>A0ABD2NQ87</accession>
<dbReference type="AlphaFoldDB" id="A0ABD2NQ87"/>
<feature type="compositionally biased region" description="Basic and acidic residues" evidence="1">
    <location>
        <begin position="22"/>
        <end position="49"/>
    </location>
</feature>
<organism evidence="2 3">
    <name type="scientific">Cryptolaemus montrouzieri</name>
    <dbReference type="NCBI Taxonomy" id="559131"/>
    <lineage>
        <taxon>Eukaryota</taxon>
        <taxon>Metazoa</taxon>
        <taxon>Ecdysozoa</taxon>
        <taxon>Arthropoda</taxon>
        <taxon>Hexapoda</taxon>
        <taxon>Insecta</taxon>
        <taxon>Pterygota</taxon>
        <taxon>Neoptera</taxon>
        <taxon>Endopterygota</taxon>
        <taxon>Coleoptera</taxon>
        <taxon>Polyphaga</taxon>
        <taxon>Cucujiformia</taxon>
        <taxon>Coccinelloidea</taxon>
        <taxon>Coccinellidae</taxon>
        <taxon>Scymninae</taxon>
        <taxon>Scymnini</taxon>
        <taxon>Cryptolaemus</taxon>
    </lineage>
</organism>
<name>A0ABD2NQ87_9CUCU</name>
<proteinExistence type="predicted"/>